<evidence type="ECO:0000313" key="9">
    <source>
        <dbReference type="EMBL" id="KAJ1912797.1"/>
    </source>
</evidence>
<evidence type="ECO:0000256" key="6">
    <source>
        <dbReference type="SAM" id="MobiDB-lite"/>
    </source>
</evidence>
<name>A0A9W7ZUH1_9FUNG</name>
<dbReference type="EMBL" id="JANBPU010000311">
    <property type="protein sequence ID" value="KAJ1912797.1"/>
    <property type="molecule type" value="Genomic_DNA"/>
</dbReference>
<feature type="transmembrane region" description="Helical" evidence="7">
    <location>
        <begin position="270"/>
        <end position="291"/>
    </location>
</feature>
<feature type="compositionally biased region" description="Polar residues" evidence="6">
    <location>
        <begin position="63"/>
        <end position="80"/>
    </location>
</feature>
<evidence type="ECO:0000256" key="3">
    <source>
        <dbReference type="ARBA" id="ARBA00022692"/>
    </source>
</evidence>
<dbReference type="GO" id="GO:0098771">
    <property type="term" value="P:inorganic ion homeostasis"/>
    <property type="evidence" value="ECO:0007669"/>
    <property type="project" value="UniProtKB-ARBA"/>
</dbReference>
<feature type="compositionally biased region" description="Basic and acidic residues" evidence="6">
    <location>
        <begin position="121"/>
        <end position="142"/>
    </location>
</feature>
<proteinExistence type="predicted"/>
<keyword evidence="3 7" id="KW-0812">Transmembrane</keyword>
<dbReference type="PANTHER" id="PTHR43840:SF15">
    <property type="entry name" value="MITOCHONDRIAL METAL TRANSPORTER 1-RELATED"/>
    <property type="match status" value="1"/>
</dbReference>
<evidence type="ECO:0000256" key="4">
    <source>
        <dbReference type="ARBA" id="ARBA00022989"/>
    </source>
</evidence>
<dbReference type="OrthoDB" id="435980at2759"/>
<evidence type="ECO:0000313" key="10">
    <source>
        <dbReference type="Proteomes" id="UP001150538"/>
    </source>
</evidence>
<evidence type="ECO:0000256" key="5">
    <source>
        <dbReference type="ARBA" id="ARBA00023136"/>
    </source>
</evidence>
<dbReference type="InterPro" id="IPR027469">
    <property type="entry name" value="Cation_efflux_TMD_sf"/>
</dbReference>
<dbReference type="Gene3D" id="3.30.70.1350">
    <property type="entry name" value="Cation efflux protein, cytoplasmic domain"/>
    <property type="match status" value="1"/>
</dbReference>
<dbReference type="NCBIfam" id="TIGR01297">
    <property type="entry name" value="CDF"/>
    <property type="match status" value="1"/>
</dbReference>
<dbReference type="AlphaFoldDB" id="A0A9W7ZUH1"/>
<keyword evidence="10" id="KW-1185">Reference proteome</keyword>
<evidence type="ECO:0000256" key="2">
    <source>
        <dbReference type="ARBA" id="ARBA00022448"/>
    </source>
</evidence>
<dbReference type="Proteomes" id="UP001150538">
    <property type="component" value="Unassembled WGS sequence"/>
</dbReference>
<evidence type="ECO:0000256" key="7">
    <source>
        <dbReference type="SAM" id="Phobius"/>
    </source>
</evidence>
<keyword evidence="4 7" id="KW-1133">Transmembrane helix</keyword>
<dbReference type="GO" id="GO:0008324">
    <property type="term" value="F:monoatomic cation transmembrane transporter activity"/>
    <property type="evidence" value="ECO:0007669"/>
    <property type="project" value="InterPro"/>
</dbReference>
<dbReference type="PANTHER" id="PTHR43840">
    <property type="entry name" value="MITOCHONDRIAL METAL TRANSPORTER 1-RELATED"/>
    <property type="match status" value="1"/>
</dbReference>
<accession>A0A9W7ZUH1</accession>
<evidence type="ECO:0000256" key="1">
    <source>
        <dbReference type="ARBA" id="ARBA00004141"/>
    </source>
</evidence>
<feature type="compositionally biased region" description="Polar residues" evidence="6">
    <location>
        <begin position="89"/>
        <end position="105"/>
    </location>
</feature>
<feature type="domain" description="Cation efflux protein transmembrane" evidence="8">
    <location>
        <begin position="204"/>
        <end position="296"/>
    </location>
</feature>
<comment type="subcellular location">
    <subcellularLocation>
        <location evidence="1">Membrane</location>
        <topology evidence="1">Multi-pass membrane protein</topology>
    </subcellularLocation>
</comment>
<protein>
    <submittedName>
        <fullName evidence="9">Mitochondrial metal transporter</fullName>
    </submittedName>
</protein>
<sequence>MYRYCYQGARYSSSTSSSIVTTLSECGSGLAVARSIRHSIFQSHISTTASNIPLLLSQYTSSPMPQTPPLATTNSSTIQCPPNHARRPYSSTHFRTWIHNNSGLQGQPLRKYTTTQHKHGHDQNTKDDGAADGKDDVVERMKQLASSHSNSFGTNKPNASSSHDEHSHSHSHGHLHIHSHGSDEMSAVIDLIRHKKAGSRITLIGMGANVGLTALKGFAGIYFHSASLLADAMHSFSDILGDIVTFYTFKKARQSADITHPYGYGRYEAIGTLIVSLFLVSAGVGVGFHSLEGLVALIPESMGWITSFLNDTASTNSTTGVSQSVETTASANLQHIPTSESILGSAATTAGSDGFDQHNIAASSISEQGVDPKAIWFAGSSIVINEALFHATMKVGKRANSDVLIANAWHHRSDALTSFVAMGAIVGSIYGMPILDPLGGLVVSILLAKSGGEMAFNALQELTDTLHRPELQTRLEDSLDVYTDSDRNLVGTSSVRSRKSGPFENVDLVVHVDPNTQARDIQKSVDNLKVYLKTKFKNIREVQVNISALPIKTKTNQTIQKKALEDNDQYQKQQQ</sequence>
<keyword evidence="5 7" id="KW-0472">Membrane</keyword>
<keyword evidence="2" id="KW-0813">Transport</keyword>
<gene>
    <name evidence="9" type="primary">MMT2</name>
    <name evidence="9" type="ORF">H4219_005466</name>
</gene>
<dbReference type="InterPro" id="IPR036837">
    <property type="entry name" value="Cation_efflux_CTD_sf"/>
</dbReference>
<feature type="transmembrane region" description="Helical" evidence="7">
    <location>
        <begin position="201"/>
        <end position="223"/>
    </location>
</feature>
<feature type="region of interest" description="Disordered" evidence="6">
    <location>
        <begin position="63"/>
        <end position="179"/>
    </location>
</feature>
<dbReference type="InterPro" id="IPR002524">
    <property type="entry name" value="Cation_efflux"/>
</dbReference>
<dbReference type="Pfam" id="PF01545">
    <property type="entry name" value="Cation_efflux"/>
    <property type="match status" value="2"/>
</dbReference>
<organism evidence="9 10">
    <name type="scientific">Mycoemilia scoparia</name>
    <dbReference type="NCBI Taxonomy" id="417184"/>
    <lineage>
        <taxon>Eukaryota</taxon>
        <taxon>Fungi</taxon>
        <taxon>Fungi incertae sedis</taxon>
        <taxon>Zoopagomycota</taxon>
        <taxon>Kickxellomycotina</taxon>
        <taxon>Kickxellomycetes</taxon>
        <taxon>Kickxellales</taxon>
        <taxon>Kickxellaceae</taxon>
        <taxon>Mycoemilia</taxon>
    </lineage>
</organism>
<dbReference type="SUPFAM" id="SSF161111">
    <property type="entry name" value="Cation efflux protein transmembrane domain-like"/>
    <property type="match status" value="2"/>
</dbReference>
<comment type="caution">
    <text evidence="9">The sequence shown here is derived from an EMBL/GenBank/DDBJ whole genome shotgun (WGS) entry which is preliminary data.</text>
</comment>
<feature type="domain" description="Cation efflux protein transmembrane" evidence="8">
    <location>
        <begin position="374"/>
        <end position="462"/>
    </location>
</feature>
<dbReference type="InterPro" id="IPR050291">
    <property type="entry name" value="CDF_Transporter"/>
</dbReference>
<dbReference type="GO" id="GO:0030003">
    <property type="term" value="P:intracellular monoatomic cation homeostasis"/>
    <property type="evidence" value="ECO:0007669"/>
    <property type="project" value="UniProtKB-ARBA"/>
</dbReference>
<dbReference type="InterPro" id="IPR058533">
    <property type="entry name" value="Cation_efflux_TM"/>
</dbReference>
<dbReference type="SUPFAM" id="SSF160240">
    <property type="entry name" value="Cation efflux protein cytoplasmic domain-like"/>
    <property type="match status" value="1"/>
</dbReference>
<reference evidence="9" key="1">
    <citation type="submission" date="2022-07" db="EMBL/GenBank/DDBJ databases">
        <title>Phylogenomic reconstructions and comparative analyses of Kickxellomycotina fungi.</title>
        <authorList>
            <person name="Reynolds N.K."/>
            <person name="Stajich J.E."/>
            <person name="Barry K."/>
            <person name="Grigoriev I.V."/>
            <person name="Crous P."/>
            <person name="Smith M.E."/>
        </authorList>
    </citation>
    <scope>NUCLEOTIDE SEQUENCE</scope>
    <source>
        <strain evidence="9">NBRC 100468</strain>
    </source>
</reference>
<dbReference type="Gene3D" id="1.20.1510.10">
    <property type="entry name" value="Cation efflux protein transmembrane domain"/>
    <property type="match status" value="1"/>
</dbReference>
<dbReference type="GO" id="GO:0016020">
    <property type="term" value="C:membrane"/>
    <property type="evidence" value="ECO:0007669"/>
    <property type="project" value="UniProtKB-SubCell"/>
</dbReference>
<feature type="compositionally biased region" description="Basic residues" evidence="6">
    <location>
        <begin position="169"/>
        <end position="179"/>
    </location>
</feature>
<evidence type="ECO:0000259" key="8">
    <source>
        <dbReference type="Pfam" id="PF01545"/>
    </source>
</evidence>
<feature type="compositionally biased region" description="Polar residues" evidence="6">
    <location>
        <begin position="144"/>
        <end position="159"/>
    </location>
</feature>